<keyword evidence="2" id="KW-0808">Transferase</keyword>
<gene>
    <name evidence="2" type="ORF">ACE1CA_17445</name>
</gene>
<dbReference type="EMBL" id="JBHFNT010000147">
    <property type="protein sequence ID" value="MFB2836321.1"/>
    <property type="molecule type" value="Genomic_DNA"/>
</dbReference>
<protein>
    <submittedName>
        <fullName evidence="2">Glycosyltransferase family 2 protein</fullName>
        <ecNumber evidence="2">2.4.-.-</ecNumber>
    </submittedName>
</protein>
<dbReference type="GO" id="GO:0016757">
    <property type="term" value="F:glycosyltransferase activity"/>
    <property type="evidence" value="ECO:0007669"/>
    <property type="project" value="UniProtKB-KW"/>
</dbReference>
<evidence type="ECO:0000259" key="1">
    <source>
        <dbReference type="Pfam" id="PF00535"/>
    </source>
</evidence>
<dbReference type="PANTHER" id="PTHR22916">
    <property type="entry name" value="GLYCOSYLTRANSFERASE"/>
    <property type="match status" value="1"/>
</dbReference>
<sequence length="276" mass="32126">MISIITPVYNGDRFIESCIKVVIDQACSDIEHIIVDGGSTDRTLEIVQHYAEKYPHIRWISEKDRGQSDAMNKGIALAKHKIIGFFNVDDYYEPNVLNRVKELFQNLPEPTLLVGNCNVWLDSGKLKYVNKPSKLKLVQLLAERNFPVNPVAYFYHKSLHEKIGLYSLEEKYVMDVIFIFEAVQAATVKYVDETWGNYRYITGSKTYDNVSESFQNYDRIVSQYINKLSPIEKVLLVWEYLNIRLRYFIEYPDKLSSSIKVRLNKIFGQNSPKNTK</sequence>
<keyword evidence="3" id="KW-1185">Reference proteome</keyword>
<dbReference type="Gene3D" id="3.90.550.10">
    <property type="entry name" value="Spore Coat Polysaccharide Biosynthesis Protein SpsA, Chain A"/>
    <property type="match status" value="1"/>
</dbReference>
<name>A0ABV4WN04_9CYAN</name>
<dbReference type="SUPFAM" id="SSF53448">
    <property type="entry name" value="Nucleotide-diphospho-sugar transferases"/>
    <property type="match status" value="1"/>
</dbReference>
<proteinExistence type="predicted"/>
<dbReference type="Proteomes" id="UP001576780">
    <property type="component" value="Unassembled WGS sequence"/>
</dbReference>
<evidence type="ECO:0000313" key="2">
    <source>
        <dbReference type="EMBL" id="MFB2836321.1"/>
    </source>
</evidence>
<dbReference type="InterPro" id="IPR001173">
    <property type="entry name" value="Glyco_trans_2-like"/>
</dbReference>
<accession>A0ABV4WN04</accession>
<dbReference type="CDD" id="cd06433">
    <property type="entry name" value="GT_2_WfgS_like"/>
    <property type="match status" value="1"/>
</dbReference>
<comment type="caution">
    <text evidence="2">The sequence shown here is derived from an EMBL/GenBank/DDBJ whole genome shotgun (WGS) entry which is preliminary data.</text>
</comment>
<keyword evidence="2" id="KW-0328">Glycosyltransferase</keyword>
<dbReference type="RefSeq" id="WP_413278708.1">
    <property type="nucleotide sequence ID" value="NZ_JBHFNT010000147.1"/>
</dbReference>
<reference evidence="2 3" key="1">
    <citation type="submission" date="2024-09" db="EMBL/GenBank/DDBJ databases">
        <title>Floridaenema gen nov. (Aerosakkonemataceae, Aerosakkonematales ord. nov., Cyanobacteria) from benthic tropical and subtropical fresh waters, with the description of four new species.</title>
        <authorList>
            <person name="Moretto J.A."/>
            <person name="Berthold D.E."/>
            <person name="Lefler F.W."/>
            <person name="Huang I.-S."/>
            <person name="Laughinghouse H. IV."/>
        </authorList>
    </citation>
    <scope>NUCLEOTIDE SEQUENCE [LARGE SCALE GENOMIC DNA]</scope>
    <source>
        <strain evidence="2 3">BLCC-F167</strain>
    </source>
</reference>
<evidence type="ECO:0000313" key="3">
    <source>
        <dbReference type="Proteomes" id="UP001576780"/>
    </source>
</evidence>
<feature type="domain" description="Glycosyltransferase 2-like" evidence="1">
    <location>
        <begin position="3"/>
        <end position="108"/>
    </location>
</feature>
<dbReference type="InterPro" id="IPR029044">
    <property type="entry name" value="Nucleotide-diphossugar_trans"/>
</dbReference>
<dbReference type="PANTHER" id="PTHR22916:SF3">
    <property type="entry name" value="UDP-GLCNAC:BETAGAL BETA-1,3-N-ACETYLGLUCOSAMINYLTRANSFERASE-LIKE PROTEIN 1"/>
    <property type="match status" value="1"/>
</dbReference>
<organism evidence="2 3">
    <name type="scientific">Floridaenema evergladense BLCC-F167</name>
    <dbReference type="NCBI Taxonomy" id="3153639"/>
    <lineage>
        <taxon>Bacteria</taxon>
        <taxon>Bacillati</taxon>
        <taxon>Cyanobacteriota</taxon>
        <taxon>Cyanophyceae</taxon>
        <taxon>Oscillatoriophycideae</taxon>
        <taxon>Aerosakkonematales</taxon>
        <taxon>Aerosakkonemataceae</taxon>
        <taxon>Floridanema</taxon>
        <taxon>Floridanema evergladense</taxon>
    </lineage>
</organism>
<dbReference type="Pfam" id="PF00535">
    <property type="entry name" value="Glycos_transf_2"/>
    <property type="match status" value="1"/>
</dbReference>
<dbReference type="EC" id="2.4.-.-" evidence="2"/>